<evidence type="ECO:0008006" key="4">
    <source>
        <dbReference type="Google" id="ProtNLM"/>
    </source>
</evidence>
<keyword evidence="1" id="KW-0732">Signal</keyword>
<protein>
    <recommendedName>
        <fullName evidence="4">Biotrophy-associated secreted protein 3</fullName>
    </recommendedName>
</protein>
<evidence type="ECO:0000313" key="2">
    <source>
        <dbReference type="EMBL" id="KDN65328.1"/>
    </source>
</evidence>
<organism evidence="2 3">
    <name type="scientific">Colletotrichum sublineola</name>
    <name type="common">Sorghum anthracnose fungus</name>
    <dbReference type="NCBI Taxonomy" id="1173701"/>
    <lineage>
        <taxon>Eukaryota</taxon>
        <taxon>Fungi</taxon>
        <taxon>Dikarya</taxon>
        <taxon>Ascomycota</taxon>
        <taxon>Pezizomycotina</taxon>
        <taxon>Sordariomycetes</taxon>
        <taxon>Hypocreomycetidae</taxon>
        <taxon>Glomerellales</taxon>
        <taxon>Glomerellaceae</taxon>
        <taxon>Colletotrichum</taxon>
        <taxon>Colletotrichum graminicola species complex</taxon>
    </lineage>
</organism>
<dbReference type="AlphaFoldDB" id="A0A066X848"/>
<feature type="signal peptide" evidence="1">
    <location>
        <begin position="1"/>
        <end position="21"/>
    </location>
</feature>
<name>A0A066X848_COLSU</name>
<dbReference type="HOGENOM" id="CLU_2468946_0_0_1"/>
<gene>
    <name evidence="2" type="ORF">CSUB01_05310</name>
</gene>
<dbReference type="Proteomes" id="UP000027238">
    <property type="component" value="Unassembled WGS sequence"/>
</dbReference>
<dbReference type="EMBL" id="JMSE01001044">
    <property type="protein sequence ID" value="KDN65328.1"/>
    <property type="molecule type" value="Genomic_DNA"/>
</dbReference>
<evidence type="ECO:0000256" key="1">
    <source>
        <dbReference type="SAM" id="SignalP"/>
    </source>
</evidence>
<feature type="chain" id="PRO_5001634591" description="Biotrophy-associated secreted protein 3" evidence="1">
    <location>
        <begin position="22"/>
        <end position="88"/>
    </location>
</feature>
<reference evidence="3" key="1">
    <citation type="journal article" date="2014" name="Genome Announc.">
        <title>Draft genome sequence of Colletotrichum sublineola, a destructive pathogen of cultivated sorghum.</title>
        <authorList>
            <person name="Baroncelli R."/>
            <person name="Sanz-Martin J.M."/>
            <person name="Rech G.E."/>
            <person name="Sukno S.A."/>
            <person name="Thon M.R."/>
        </authorList>
    </citation>
    <scope>NUCLEOTIDE SEQUENCE [LARGE SCALE GENOMIC DNA]</scope>
    <source>
        <strain evidence="3">TX430BB</strain>
    </source>
</reference>
<dbReference type="eggNOG" id="ENOG502R30X">
    <property type="taxonomic scope" value="Eukaryota"/>
</dbReference>
<dbReference type="OMA" id="CANICAD"/>
<sequence>MLSQTAIVIAALLQFALPASASFILCGGAPLGGGCPAGKGSEVACANICADCQPNCFGGVAKDLGATCCEEADGTVNVFCFRTGQDTC</sequence>
<evidence type="ECO:0000313" key="3">
    <source>
        <dbReference type="Proteomes" id="UP000027238"/>
    </source>
</evidence>
<dbReference type="OrthoDB" id="4807140at2759"/>
<comment type="caution">
    <text evidence="2">The sequence shown here is derived from an EMBL/GenBank/DDBJ whole genome shotgun (WGS) entry which is preliminary data.</text>
</comment>
<accession>A0A066X848</accession>
<proteinExistence type="predicted"/>
<keyword evidence="3" id="KW-1185">Reference proteome</keyword>